<evidence type="ECO:0000259" key="1">
    <source>
        <dbReference type="Pfam" id="PF24968"/>
    </source>
</evidence>
<dbReference type="RefSeq" id="XP_060328043.1">
    <property type="nucleotide sequence ID" value="XM_060477830.1"/>
</dbReference>
<gene>
    <name evidence="2" type="ORF">EV420DRAFT_1645851</name>
</gene>
<organism evidence="2 3">
    <name type="scientific">Armillaria tabescens</name>
    <name type="common">Ringless honey mushroom</name>
    <name type="synonym">Agaricus tabescens</name>
    <dbReference type="NCBI Taxonomy" id="1929756"/>
    <lineage>
        <taxon>Eukaryota</taxon>
        <taxon>Fungi</taxon>
        <taxon>Dikarya</taxon>
        <taxon>Basidiomycota</taxon>
        <taxon>Agaricomycotina</taxon>
        <taxon>Agaricomycetes</taxon>
        <taxon>Agaricomycetidae</taxon>
        <taxon>Agaricales</taxon>
        <taxon>Marasmiineae</taxon>
        <taxon>Physalacriaceae</taxon>
        <taxon>Desarmillaria</taxon>
    </lineage>
</organism>
<dbReference type="Proteomes" id="UP001175211">
    <property type="component" value="Unassembled WGS sequence"/>
</dbReference>
<proteinExistence type="predicted"/>
<name>A0AA39MZV6_ARMTA</name>
<sequence length="179" mass="19960">MSSYHPDFGRIETKLQEDRYQEPVTRIKIVSKNCLTPDVPPTVISHFYLSLLSPSSPMYDQRVQLDLQKYRQDGVLVSYIACQGRDGTPSGMALFPRASVPMCGEDVTLGDILRSLAAAGLDTGELNANGAGCRRWIYQCLHHLAEKGIIESSWRQVADQYVADVRENPLSNVVDEDVD</sequence>
<reference evidence="2" key="1">
    <citation type="submission" date="2023-06" db="EMBL/GenBank/DDBJ databases">
        <authorList>
            <consortium name="Lawrence Berkeley National Laboratory"/>
            <person name="Ahrendt S."/>
            <person name="Sahu N."/>
            <person name="Indic B."/>
            <person name="Wong-Bajracharya J."/>
            <person name="Merenyi Z."/>
            <person name="Ke H.-M."/>
            <person name="Monk M."/>
            <person name="Kocsube S."/>
            <person name="Drula E."/>
            <person name="Lipzen A."/>
            <person name="Balint B."/>
            <person name="Henrissat B."/>
            <person name="Andreopoulos B."/>
            <person name="Martin F.M."/>
            <person name="Harder C.B."/>
            <person name="Rigling D."/>
            <person name="Ford K.L."/>
            <person name="Foster G.D."/>
            <person name="Pangilinan J."/>
            <person name="Papanicolaou A."/>
            <person name="Barry K."/>
            <person name="LaButti K."/>
            <person name="Viragh M."/>
            <person name="Koriabine M."/>
            <person name="Yan M."/>
            <person name="Riley R."/>
            <person name="Champramary S."/>
            <person name="Plett K.L."/>
            <person name="Tsai I.J."/>
            <person name="Slot J."/>
            <person name="Sipos G."/>
            <person name="Plett J."/>
            <person name="Nagy L.G."/>
            <person name="Grigoriev I.V."/>
        </authorList>
    </citation>
    <scope>NUCLEOTIDE SEQUENCE</scope>
    <source>
        <strain evidence="2">CCBAS 213</strain>
    </source>
</reference>
<dbReference type="AlphaFoldDB" id="A0AA39MZV6"/>
<evidence type="ECO:0000313" key="3">
    <source>
        <dbReference type="Proteomes" id="UP001175211"/>
    </source>
</evidence>
<accession>A0AA39MZV6</accession>
<dbReference type="InterPro" id="IPR056672">
    <property type="entry name" value="DUF7770"/>
</dbReference>
<protein>
    <recommendedName>
        <fullName evidence="1">DUF7770 domain-containing protein</fullName>
    </recommendedName>
</protein>
<comment type="caution">
    <text evidence="2">The sequence shown here is derived from an EMBL/GenBank/DDBJ whole genome shotgun (WGS) entry which is preliminary data.</text>
</comment>
<dbReference type="Pfam" id="PF24968">
    <property type="entry name" value="DUF7770"/>
    <property type="match status" value="1"/>
</dbReference>
<dbReference type="GeneID" id="85361378"/>
<feature type="domain" description="DUF7770" evidence="1">
    <location>
        <begin position="45"/>
        <end position="166"/>
    </location>
</feature>
<dbReference type="EMBL" id="JAUEPS010000031">
    <property type="protein sequence ID" value="KAK0452209.1"/>
    <property type="molecule type" value="Genomic_DNA"/>
</dbReference>
<evidence type="ECO:0000313" key="2">
    <source>
        <dbReference type="EMBL" id="KAK0452209.1"/>
    </source>
</evidence>
<keyword evidence="3" id="KW-1185">Reference proteome</keyword>